<dbReference type="GO" id="GO:0004497">
    <property type="term" value="F:monooxygenase activity"/>
    <property type="evidence" value="ECO:0007669"/>
    <property type="project" value="InterPro"/>
</dbReference>
<dbReference type="PRINTS" id="PR00463">
    <property type="entry name" value="EP450I"/>
</dbReference>
<dbReference type="PANTHER" id="PTHR24305:SF166">
    <property type="entry name" value="CYTOCHROME P450 12A4, MITOCHONDRIAL-RELATED"/>
    <property type="match status" value="1"/>
</dbReference>
<evidence type="ECO:0000313" key="3">
    <source>
        <dbReference type="EMBL" id="CAD8843246.1"/>
    </source>
</evidence>
<accession>A0A7S1A5A4</accession>
<dbReference type="SUPFAM" id="SSF48264">
    <property type="entry name" value="Cytochrome P450"/>
    <property type="match status" value="1"/>
</dbReference>
<feature type="binding site" description="axial binding residue" evidence="2">
    <location>
        <position position="507"/>
    </location>
    <ligand>
        <name>heme</name>
        <dbReference type="ChEBI" id="CHEBI:30413"/>
    </ligand>
    <ligandPart>
        <name>Fe</name>
        <dbReference type="ChEBI" id="CHEBI:18248"/>
    </ligandPart>
</feature>
<comment type="similarity">
    <text evidence="1">Belongs to the cytochrome P450 family.</text>
</comment>
<evidence type="ECO:0000256" key="2">
    <source>
        <dbReference type="PIRSR" id="PIRSR602401-1"/>
    </source>
</evidence>
<dbReference type="GO" id="GO:0005506">
    <property type="term" value="F:iron ion binding"/>
    <property type="evidence" value="ECO:0007669"/>
    <property type="project" value="InterPro"/>
</dbReference>
<keyword evidence="2" id="KW-0479">Metal-binding</keyword>
<dbReference type="GO" id="GO:0016705">
    <property type="term" value="F:oxidoreductase activity, acting on paired donors, with incorporation or reduction of molecular oxygen"/>
    <property type="evidence" value="ECO:0007669"/>
    <property type="project" value="InterPro"/>
</dbReference>
<dbReference type="AlphaFoldDB" id="A0A7S1A5A4"/>
<dbReference type="GO" id="GO:0020037">
    <property type="term" value="F:heme binding"/>
    <property type="evidence" value="ECO:0007669"/>
    <property type="project" value="InterPro"/>
</dbReference>
<evidence type="ECO:0008006" key="4">
    <source>
        <dbReference type="Google" id="ProtNLM"/>
    </source>
</evidence>
<dbReference type="InterPro" id="IPR036396">
    <property type="entry name" value="Cyt_P450_sf"/>
</dbReference>
<sequence>MHRIRAITAQVSACSGRPDVVERSEAERDSFQRTVMSYRMGIERLLADGTVPTMTGFDLALAGNAEGWVRVDRNEDVGLLLDQAERERTLGPLEVLPGPWKDAKTREEKIAVVQRVLFAEQTGSNVYLFAEWQMQYGGRGLDSNIAVPVITNHSFGINAKPRLMSRVILCDAEDSLRISHMHVQKEPNFKPVLLDGIIATDDNDFWRLQRKQLSEAFLPLSSLAKIMPKSRSRAKACAARLQYLASSGPVDMSDFLLHEAQAQLQLALLGAPEEVTEELNERLRSGFMGDPSRAKPGDVGGAMQRLTAIAENQPFTLPSDGSVHGPLWAAVKSSGLGPGTNFGNVLLILFAGHDTTGHTMTWMIFELARHPDIQRELRQEVSAFFTSLEDRDPEYTDLKTLDLMDRCITETLRMWPAVPNGTFRQLHFDETVKGPDGNPAVLPKGTLVNISNWARHRNRNLWGADADTFNPHRIWQVGEVAHVGCPLAGITPESSRFSPFAHSPRSCLGRNFAQMEMRLIMLYILRDFEFFLAPPFDSLAGKELGPLAGPRDFRGVNRGTMGPMDIERFDERKKPWYAMKMRVERVSCAS</sequence>
<keyword evidence="2" id="KW-0349">Heme</keyword>
<comment type="cofactor">
    <cofactor evidence="2">
        <name>heme</name>
        <dbReference type="ChEBI" id="CHEBI:30413"/>
    </cofactor>
</comment>
<reference evidence="3" key="1">
    <citation type="submission" date="2021-01" db="EMBL/GenBank/DDBJ databases">
        <authorList>
            <person name="Corre E."/>
            <person name="Pelletier E."/>
            <person name="Niang G."/>
            <person name="Scheremetjew M."/>
            <person name="Finn R."/>
            <person name="Kale V."/>
            <person name="Holt S."/>
            <person name="Cochrane G."/>
            <person name="Meng A."/>
            <person name="Brown T."/>
            <person name="Cohen L."/>
        </authorList>
    </citation>
    <scope>NUCLEOTIDE SEQUENCE</scope>
</reference>
<organism evidence="3">
    <name type="scientific">Noctiluca scintillans</name>
    <name type="common">Sea sparkle</name>
    <name type="synonym">Red tide dinoflagellate</name>
    <dbReference type="NCBI Taxonomy" id="2966"/>
    <lineage>
        <taxon>Eukaryota</taxon>
        <taxon>Sar</taxon>
        <taxon>Alveolata</taxon>
        <taxon>Dinophyceae</taxon>
        <taxon>Noctilucales</taxon>
        <taxon>Noctilucaceae</taxon>
        <taxon>Noctiluca</taxon>
    </lineage>
</organism>
<dbReference type="InterPro" id="IPR001128">
    <property type="entry name" value="Cyt_P450"/>
</dbReference>
<proteinExistence type="inferred from homology"/>
<dbReference type="Pfam" id="PF00067">
    <property type="entry name" value="p450"/>
    <property type="match status" value="1"/>
</dbReference>
<dbReference type="Gene3D" id="1.10.630.10">
    <property type="entry name" value="Cytochrome P450"/>
    <property type="match status" value="1"/>
</dbReference>
<name>A0A7S1A5A4_NOCSC</name>
<protein>
    <recommendedName>
        <fullName evidence="4">Cytochrome P450</fullName>
    </recommendedName>
</protein>
<evidence type="ECO:0000256" key="1">
    <source>
        <dbReference type="ARBA" id="ARBA00010617"/>
    </source>
</evidence>
<dbReference type="PANTHER" id="PTHR24305">
    <property type="entry name" value="CYTOCHROME P450"/>
    <property type="match status" value="1"/>
</dbReference>
<keyword evidence="2" id="KW-0408">Iron</keyword>
<dbReference type="EMBL" id="HBFQ01024857">
    <property type="protein sequence ID" value="CAD8843246.1"/>
    <property type="molecule type" value="Transcribed_RNA"/>
</dbReference>
<dbReference type="InterPro" id="IPR002401">
    <property type="entry name" value="Cyt_P450_E_grp-I"/>
</dbReference>
<dbReference type="PRINTS" id="PR00385">
    <property type="entry name" value="P450"/>
</dbReference>
<dbReference type="InterPro" id="IPR050121">
    <property type="entry name" value="Cytochrome_P450_monoxygenase"/>
</dbReference>
<gene>
    <name evidence="3" type="ORF">NSCI0253_LOCUS17594</name>
</gene>